<dbReference type="RefSeq" id="WP_127780755.1">
    <property type="nucleotide sequence ID" value="NZ_SADD01000009.1"/>
</dbReference>
<gene>
    <name evidence="3" type="ORF">EA187_14820</name>
</gene>
<dbReference type="Proteomes" id="UP000282926">
    <property type="component" value="Unassembled WGS sequence"/>
</dbReference>
<dbReference type="Gene3D" id="2.130.10.30">
    <property type="entry name" value="Regulator of chromosome condensation 1/beta-lactamase-inhibitor protein II"/>
    <property type="match status" value="2"/>
</dbReference>
<dbReference type="PROSITE" id="PS51257">
    <property type="entry name" value="PROKAR_LIPOPROTEIN"/>
    <property type="match status" value="1"/>
</dbReference>
<dbReference type="PRINTS" id="PR00633">
    <property type="entry name" value="RCCNDNSATION"/>
</dbReference>
<accession>A0ABY0CQK5</accession>
<reference evidence="3 4" key="1">
    <citation type="submission" date="2019-01" db="EMBL/GenBank/DDBJ databases">
        <title>Lujinxingia litoralis gen. nov., sp. nov. and Lujinxingia sediminis gen. nov., sp. nov., new members in the order Bradymonadales, isolated from coastal sediment.</title>
        <authorList>
            <person name="Li C.-M."/>
        </authorList>
    </citation>
    <scope>NUCLEOTIDE SEQUENCE [LARGE SCALE GENOMIC DNA]</scope>
    <source>
        <strain evidence="3 4">SEH01</strain>
    </source>
</reference>
<comment type="caution">
    <text evidence="3">The sequence shown here is derived from an EMBL/GenBank/DDBJ whole genome shotgun (WGS) entry which is preliminary data.</text>
</comment>
<evidence type="ECO:0000313" key="4">
    <source>
        <dbReference type="Proteomes" id="UP000282926"/>
    </source>
</evidence>
<evidence type="ECO:0000313" key="3">
    <source>
        <dbReference type="EMBL" id="RVU42780.1"/>
    </source>
</evidence>
<feature type="signal peptide" evidence="2">
    <location>
        <begin position="1"/>
        <end position="17"/>
    </location>
</feature>
<dbReference type="InterPro" id="IPR000408">
    <property type="entry name" value="Reg_chr_condens"/>
</dbReference>
<keyword evidence="2" id="KW-0732">Signal</keyword>
<dbReference type="EMBL" id="SADD01000009">
    <property type="protein sequence ID" value="RVU42780.1"/>
    <property type="molecule type" value="Genomic_DNA"/>
</dbReference>
<dbReference type="Pfam" id="PF13540">
    <property type="entry name" value="RCC1_2"/>
    <property type="match status" value="3"/>
</dbReference>
<evidence type="ECO:0000256" key="1">
    <source>
        <dbReference type="SAM" id="MobiDB-lite"/>
    </source>
</evidence>
<keyword evidence="4" id="KW-1185">Reference proteome</keyword>
<organism evidence="3 4">
    <name type="scientific">Lujinxingia sediminis</name>
    <dbReference type="NCBI Taxonomy" id="2480984"/>
    <lineage>
        <taxon>Bacteria</taxon>
        <taxon>Deltaproteobacteria</taxon>
        <taxon>Bradymonadales</taxon>
        <taxon>Lujinxingiaceae</taxon>
        <taxon>Lujinxingia</taxon>
    </lineage>
</organism>
<proteinExistence type="predicted"/>
<feature type="chain" id="PRO_5047546660" description="Chromosome condensation regulator RCC1" evidence="2">
    <location>
        <begin position="18"/>
        <end position="604"/>
    </location>
</feature>
<feature type="region of interest" description="Disordered" evidence="1">
    <location>
        <begin position="24"/>
        <end position="60"/>
    </location>
</feature>
<dbReference type="SUPFAM" id="SSF50985">
    <property type="entry name" value="RCC1/BLIP-II"/>
    <property type="match status" value="1"/>
</dbReference>
<feature type="compositionally biased region" description="Low complexity" evidence="1">
    <location>
        <begin position="24"/>
        <end position="35"/>
    </location>
</feature>
<dbReference type="PROSITE" id="PS50012">
    <property type="entry name" value="RCC1_3"/>
    <property type="match status" value="6"/>
</dbReference>
<dbReference type="InterPro" id="IPR009091">
    <property type="entry name" value="RCC1/BLIP-II"/>
</dbReference>
<name>A0ABY0CQK5_9DELT</name>
<evidence type="ECO:0000256" key="2">
    <source>
        <dbReference type="SAM" id="SignalP"/>
    </source>
</evidence>
<sequence length="604" mass="63310">MPHLRMILIALTLLAAACGGDGVATPTDTDTNTPDVDPDADTDTTPDADADPDLSLTLTGGEESPYVINETEGVLNFEAACAPEECVIARCTIGVANEAPRLLTSCDGTIELDTTLLDREGTWTLTAEAEFGLERKSASRTFEVLYAFEAGLEGLSPGESYTYSHPPELTPFCTRADTCTIEHRCEDESGTTIQCEDLAIPAAPSVTIVLTACATNTELEHCLAEQRYTFIYESPTWVDVSAGEQHTCGILDDGTLWCWGSNGDGRLGDGSSTPRSQPTRVAGDGVWTQVSAGGLHTCGIKDDGSLWCWGDNATNQVSTEPGNLARYSTPHRIGTNTNWSTVTTGSEHSCALQTDGALFCWGYNAYQQLGPGISTQGRVRINSSGTTIDTFVAVAAGDAHTCAVTAEGANGWCWGNYSSGQLNGGTSGDSAPRPVGLPVSGANYTTTTIAAGGAHSCAFVSSDFNPGMYCWGGGTHGGSGQVGHDDPPYVRGILNLSSINIITTGSEHTCAIAANEAYCWGDNSRGQLGFDLTFPTNAISTADPTLITAPREDWTAIAAGHEHTCGIAGGIMRCWGRNQVGQLGDPAVANQTSTPTPVAWPYTP</sequence>
<evidence type="ECO:0008006" key="5">
    <source>
        <dbReference type="Google" id="ProtNLM"/>
    </source>
</evidence>
<dbReference type="PANTHER" id="PTHR45982">
    <property type="entry name" value="REGULATOR OF CHROMOSOME CONDENSATION"/>
    <property type="match status" value="1"/>
</dbReference>
<dbReference type="Pfam" id="PF00415">
    <property type="entry name" value="RCC1"/>
    <property type="match status" value="1"/>
</dbReference>
<feature type="compositionally biased region" description="Acidic residues" evidence="1">
    <location>
        <begin position="36"/>
        <end position="52"/>
    </location>
</feature>
<dbReference type="InterPro" id="IPR051553">
    <property type="entry name" value="Ran_GTPase-activating"/>
</dbReference>
<protein>
    <recommendedName>
        <fullName evidence="5">Chromosome condensation regulator RCC1</fullName>
    </recommendedName>
</protein>
<dbReference type="PANTHER" id="PTHR45982:SF1">
    <property type="entry name" value="REGULATOR OF CHROMOSOME CONDENSATION"/>
    <property type="match status" value="1"/>
</dbReference>